<feature type="transmembrane region" description="Helical" evidence="1">
    <location>
        <begin position="69"/>
        <end position="89"/>
    </location>
</feature>
<evidence type="ECO:0000313" key="2">
    <source>
        <dbReference type="EMBL" id="NYD51301.1"/>
    </source>
</evidence>
<name>A0A7Y9EPC8_9ACTN</name>
<keyword evidence="1" id="KW-0472">Membrane</keyword>
<keyword evidence="1" id="KW-0812">Transmembrane</keyword>
<sequence length="93" mass="8868">MGAGGGLSILPLNATILGSVEPEQSGAAAGVAQAMLWSGGSLGSAVMVTAYGSAVSGHGPADAVDGMDAAFATGAVFAAAALLVALLVLRVRR</sequence>
<accession>A0A7Y9EPC8</accession>
<dbReference type="InterPro" id="IPR036259">
    <property type="entry name" value="MFS_trans_sf"/>
</dbReference>
<evidence type="ECO:0008006" key="4">
    <source>
        <dbReference type="Google" id="ProtNLM"/>
    </source>
</evidence>
<keyword evidence="3" id="KW-1185">Reference proteome</keyword>
<dbReference type="SUPFAM" id="SSF103473">
    <property type="entry name" value="MFS general substrate transporter"/>
    <property type="match status" value="1"/>
</dbReference>
<gene>
    <name evidence="2" type="ORF">BJY14_007284</name>
</gene>
<keyword evidence="1" id="KW-1133">Transmembrane helix</keyword>
<protein>
    <recommendedName>
        <fullName evidence="4">MFS transporter</fullName>
    </recommendedName>
</protein>
<dbReference type="AlphaFoldDB" id="A0A7Y9EPC8"/>
<dbReference type="EMBL" id="JACCBA010000001">
    <property type="protein sequence ID" value="NYD51301.1"/>
    <property type="molecule type" value="Genomic_DNA"/>
</dbReference>
<organism evidence="2 3">
    <name type="scientific">Actinomadura luteofluorescens</name>
    <dbReference type="NCBI Taxonomy" id="46163"/>
    <lineage>
        <taxon>Bacteria</taxon>
        <taxon>Bacillati</taxon>
        <taxon>Actinomycetota</taxon>
        <taxon>Actinomycetes</taxon>
        <taxon>Streptosporangiales</taxon>
        <taxon>Thermomonosporaceae</taxon>
        <taxon>Actinomadura</taxon>
    </lineage>
</organism>
<reference evidence="2 3" key="1">
    <citation type="submission" date="2020-07" db="EMBL/GenBank/DDBJ databases">
        <title>Sequencing the genomes of 1000 actinobacteria strains.</title>
        <authorList>
            <person name="Klenk H.-P."/>
        </authorList>
    </citation>
    <scope>NUCLEOTIDE SEQUENCE [LARGE SCALE GENOMIC DNA]</scope>
    <source>
        <strain evidence="2 3">DSM 40398</strain>
    </source>
</reference>
<proteinExistence type="predicted"/>
<evidence type="ECO:0000256" key="1">
    <source>
        <dbReference type="SAM" id="Phobius"/>
    </source>
</evidence>
<comment type="caution">
    <text evidence="2">The sequence shown here is derived from an EMBL/GenBank/DDBJ whole genome shotgun (WGS) entry which is preliminary data.</text>
</comment>
<evidence type="ECO:0000313" key="3">
    <source>
        <dbReference type="Proteomes" id="UP000529783"/>
    </source>
</evidence>
<dbReference type="RefSeq" id="WP_218905744.1">
    <property type="nucleotide sequence ID" value="NZ_JACCBA010000001.1"/>
</dbReference>
<dbReference type="Proteomes" id="UP000529783">
    <property type="component" value="Unassembled WGS sequence"/>
</dbReference>